<protein>
    <submittedName>
        <fullName evidence="1">Exonuclease V alpha-subunit</fullName>
        <ecNumber evidence="1">3.1.11.5</ecNumber>
    </submittedName>
</protein>
<keyword evidence="1" id="KW-0378">Hydrolase</keyword>
<keyword evidence="1" id="KW-0269">Exonuclease</keyword>
<dbReference type="Gene3D" id="3.40.50.300">
    <property type="entry name" value="P-loop containing nucleotide triphosphate hydrolases"/>
    <property type="match status" value="1"/>
</dbReference>
<evidence type="ECO:0000313" key="2">
    <source>
        <dbReference type="Proteomes" id="UP000254633"/>
    </source>
</evidence>
<dbReference type="SUPFAM" id="SSF52540">
    <property type="entry name" value="P-loop containing nucleoside triphosphate hydrolases"/>
    <property type="match status" value="1"/>
</dbReference>
<dbReference type="AlphaFoldDB" id="A0A379TTW3"/>
<dbReference type="Proteomes" id="UP000254633">
    <property type="component" value="Unassembled WGS sequence"/>
</dbReference>
<sequence length="51" mass="5405">MMSRLIDALPPHGRVIFLGDRDQLASVEAGAVLAIFAPMSTQGLRRNAPGS</sequence>
<accession>A0A379TTW3</accession>
<dbReference type="InterPro" id="IPR027417">
    <property type="entry name" value="P-loop_NTPase"/>
</dbReference>
<dbReference type="Pfam" id="PF13604">
    <property type="entry name" value="AAA_30"/>
    <property type="match status" value="1"/>
</dbReference>
<reference evidence="1 2" key="1">
    <citation type="submission" date="2018-06" db="EMBL/GenBank/DDBJ databases">
        <authorList>
            <consortium name="Pathogen Informatics"/>
            <person name="Doyle S."/>
        </authorList>
    </citation>
    <scope>NUCLEOTIDE SEQUENCE [LARGE SCALE GENOMIC DNA]</scope>
    <source>
        <strain evidence="1 2">NCTC10060</strain>
    </source>
</reference>
<keyword evidence="1" id="KW-0540">Nuclease</keyword>
<organism evidence="1 2">
    <name type="scientific">Salmonella diarizonae</name>
    <dbReference type="NCBI Taxonomy" id="59204"/>
    <lineage>
        <taxon>Bacteria</taxon>
        <taxon>Pseudomonadati</taxon>
        <taxon>Pseudomonadota</taxon>
        <taxon>Gammaproteobacteria</taxon>
        <taxon>Enterobacterales</taxon>
        <taxon>Enterobacteriaceae</taxon>
        <taxon>Salmonella</taxon>
    </lineage>
</organism>
<name>A0A379TTW3_SALDZ</name>
<gene>
    <name evidence="1" type="primary">recD_2</name>
    <name evidence="1" type="ORF">NCTC10060_01124</name>
</gene>
<proteinExistence type="predicted"/>
<evidence type="ECO:0000313" key="1">
    <source>
        <dbReference type="EMBL" id="SUG54048.1"/>
    </source>
</evidence>
<dbReference type="GO" id="GO:0008854">
    <property type="term" value="F:exodeoxyribonuclease V activity"/>
    <property type="evidence" value="ECO:0007669"/>
    <property type="project" value="UniProtKB-EC"/>
</dbReference>
<dbReference type="EC" id="3.1.11.5" evidence="1"/>
<dbReference type="EMBL" id="UGXH01000003">
    <property type="protein sequence ID" value="SUG54048.1"/>
    <property type="molecule type" value="Genomic_DNA"/>
</dbReference>